<dbReference type="Pfam" id="PF06133">
    <property type="entry name" value="Com_YlbF"/>
    <property type="match status" value="1"/>
</dbReference>
<evidence type="ECO:0000313" key="2">
    <source>
        <dbReference type="Proteomes" id="UP000823937"/>
    </source>
</evidence>
<reference evidence="1" key="2">
    <citation type="submission" date="2021-04" db="EMBL/GenBank/DDBJ databases">
        <authorList>
            <person name="Gilroy R."/>
        </authorList>
    </citation>
    <scope>NUCLEOTIDE SEQUENCE</scope>
    <source>
        <strain evidence="1">CHK169-2315</strain>
    </source>
</reference>
<dbReference type="PANTHER" id="PTHR38448">
    <property type="entry name" value="REGULATORY PROTEIN YLBF-RELATED"/>
    <property type="match status" value="1"/>
</dbReference>
<proteinExistence type="predicted"/>
<organism evidence="1 2">
    <name type="scientific">Candidatus Pseudogracilibacillus intestinigallinarum</name>
    <dbReference type="NCBI Taxonomy" id="2838742"/>
    <lineage>
        <taxon>Bacteria</taxon>
        <taxon>Bacillati</taxon>
        <taxon>Bacillota</taxon>
        <taxon>Bacilli</taxon>
        <taxon>Bacillales</taxon>
        <taxon>Bacillaceae</taxon>
        <taxon>Pseudogracilibacillus</taxon>
    </lineage>
</organism>
<dbReference type="InterPro" id="IPR023378">
    <property type="entry name" value="YheA/YmcA-like_dom_sf"/>
</dbReference>
<dbReference type="PANTHER" id="PTHR38448:SF2">
    <property type="entry name" value="REGULATORY PROTEIN YLBF"/>
    <property type="match status" value="1"/>
</dbReference>
<reference evidence="1" key="1">
    <citation type="journal article" date="2021" name="PeerJ">
        <title>Extensive microbial diversity within the chicken gut microbiome revealed by metagenomics and culture.</title>
        <authorList>
            <person name="Gilroy R."/>
            <person name="Ravi A."/>
            <person name="Getino M."/>
            <person name="Pursley I."/>
            <person name="Horton D.L."/>
            <person name="Alikhan N.F."/>
            <person name="Baker D."/>
            <person name="Gharbi K."/>
            <person name="Hall N."/>
            <person name="Watson M."/>
            <person name="Adriaenssens E.M."/>
            <person name="Foster-Nyarko E."/>
            <person name="Jarju S."/>
            <person name="Secka A."/>
            <person name="Antonio M."/>
            <person name="Oren A."/>
            <person name="Chaudhuri R.R."/>
            <person name="La Ragione R."/>
            <person name="Hildebrand F."/>
            <person name="Pallen M.J."/>
        </authorList>
    </citation>
    <scope>NUCLEOTIDE SEQUENCE</scope>
    <source>
        <strain evidence="1">CHK169-2315</strain>
    </source>
</reference>
<protein>
    <submittedName>
        <fullName evidence="1">YlbF family regulator</fullName>
    </submittedName>
</protein>
<comment type="caution">
    <text evidence="1">The sequence shown here is derived from an EMBL/GenBank/DDBJ whole genome shotgun (WGS) entry which is preliminary data.</text>
</comment>
<dbReference type="Proteomes" id="UP000823937">
    <property type="component" value="Unassembled WGS sequence"/>
</dbReference>
<dbReference type="SUPFAM" id="SSF158622">
    <property type="entry name" value="YheA/YmcA-like"/>
    <property type="match status" value="1"/>
</dbReference>
<name>A0A9D1PKM8_9BACI</name>
<dbReference type="Gene3D" id="1.20.1500.10">
    <property type="entry name" value="YheA/YmcA-like"/>
    <property type="match status" value="1"/>
</dbReference>
<dbReference type="InterPro" id="IPR052767">
    <property type="entry name" value="Bact_com_dev_regulator"/>
</dbReference>
<dbReference type="InterPro" id="IPR010368">
    <property type="entry name" value="Com_YlbF"/>
</dbReference>
<sequence length="149" mass="16958">MIMTLEHVQILDQTDHLIDMIKQSDVMGEYECALKQLEENEEAQSLIRSFKHIKEHYEDVQRFGRYHPDYQEIMKNVRSSKRKMDMNEYVAKFKLAERNLQTFLDDISESIARSVSDKIIVPKENGLLSDSGCSSGSCGTGGSCGCQAS</sequence>
<gene>
    <name evidence="1" type="ORF">H9895_03590</name>
</gene>
<evidence type="ECO:0000313" key="1">
    <source>
        <dbReference type="EMBL" id="HIV74146.1"/>
    </source>
</evidence>
<accession>A0A9D1PKM8</accession>
<dbReference type="EMBL" id="DXHX01000050">
    <property type="protein sequence ID" value="HIV74146.1"/>
    <property type="molecule type" value="Genomic_DNA"/>
</dbReference>
<dbReference type="AlphaFoldDB" id="A0A9D1PKM8"/>